<feature type="compositionally biased region" description="Pro residues" evidence="1">
    <location>
        <begin position="184"/>
        <end position="199"/>
    </location>
</feature>
<evidence type="ECO:0000313" key="3">
    <source>
        <dbReference type="Proteomes" id="UP000001055"/>
    </source>
</evidence>
<evidence type="ECO:0000256" key="1">
    <source>
        <dbReference type="SAM" id="MobiDB-lite"/>
    </source>
</evidence>
<dbReference type="AlphaFoldDB" id="Q0UED4"/>
<dbReference type="VEuPathDB" id="FungiDB:JI435_098800"/>
<dbReference type="GO" id="GO:0043139">
    <property type="term" value="F:5'-3' DNA helicase activity"/>
    <property type="evidence" value="ECO:0000318"/>
    <property type="project" value="GO_Central"/>
</dbReference>
<dbReference type="STRING" id="321614.Q0UED4"/>
<feature type="region of interest" description="Disordered" evidence="1">
    <location>
        <begin position="1"/>
        <end position="74"/>
    </location>
</feature>
<dbReference type="Proteomes" id="UP000001055">
    <property type="component" value="Unassembled WGS sequence"/>
</dbReference>
<dbReference type="RefSeq" id="XP_001800166.1">
    <property type="nucleotide sequence ID" value="XM_001800114.1"/>
</dbReference>
<feature type="region of interest" description="Disordered" evidence="1">
    <location>
        <begin position="484"/>
        <end position="589"/>
    </location>
</feature>
<evidence type="ECO:0008006" key="4">
    <source>
        <dbReference type="Google" id="ProtNLM"/>
    </source>
</evidence>
<sequence>MPPTPLRIAQTTSEVKKQHKQNGPRLPERQMKQLERGHELDVRAARLRDAEKNRKAAKKKREEREDKEKAARKQMGVGLATQLIGYSHTQAQLKNGMEAFLGGIWNLTRTLEAIAQTVEKEPWDDDDDDQDADIGPDLPTVEATLLEQFVDDDLDDDTLLEAHDLLMSDPLEQPPAHVQHPQPSLAPPPPPPPAPPHPTPTKDDADFARLHGPINKAIENILDQLPEPLIELLSQDVSLRLPEWDPTPGLLHKLNSVGLPPHRLRVKVGSVVSLLRDLNTSSQLSKSQHLRILRAENERLECVVLDGQLEGTKALLTRVPFPAKYRNESQYTFQRLQFPVRVSTDYTYRNLPLDTPSSGFKLPTVPGHMRSSSLSKKASICIPTARPQVNTNPTFKLPALPASNKSLSDISQPKPNQEPVLSPIPSLGDCWDDFLDSGTQIARELSQAPVPSIQPPSITESLPPLSTQDFDFSIDDLDDTPGSAPANFTAPTPTRGLVRTTSLPTVTKPSFSRLPPAQSAGGTTHAAPPSRRSGIVLSRKTKPLPQQPIVPVLRREDISPSQRPDSVSDRPGLFKRKARTTLSSSKNQIKRRCAVAARPAAGPNPPIRHTTVGAFSDFGISTQEVASFFSDDDDMFSGSPPIAV</sequence>
<dbReference type="KEGG" id="pno:SNOG_09880"/>
<reference evidence="3" key="1">
    <citation type="journal article" date="2007" name="Plant Cell">
        <title>Dothideomycete-plant interactions illuminated by genome sequencing and EST analysis of the wheat pathogen Stagonospora nodorum.</title>
        <authorList>
            <person name="Hane J.K."/>
            <person name="Lowe R.G."/>
            <person name="Solomon P.S."/>
            <person name="Tan K.C."/>
            <person name="Schoch C.L."/>
            <person name="Spatafora J.W."/>
            <person name="Crous P.W."/>
            <person name="Kodira C."/>
            <person name="Birren B.W."/>
            <person name="Galagan J.E."/>
            <person name="Torriani S.F."/>
            <person name="McDonald B.A."/>
            <person name="Oliver R.P."/>
        </authorList>
    </citation>
    <scope>NUCLEOTIDE SEQUENCE [LARGE SCALE GENOMIC DNA]</scope>
    <source>
        <strain evidence="3">SN15 / ATCC MYA-4574 / FGSC 10173</strain>
    </source>
</reference>
<feature type="region of interest" description="Disordered" evidence="1">
    <location>
        <begin position="171"/>
        <end position="207"/>
    </location>
</feature>
<feature type="compositionally biased region" description="Polar residues" evidence="1">
    <location>
        <begin position="499"/>
        <end position="510"/>
    </location>
</feature>
<dbReference type="eggNOG" id="ENOG502SUIX">
    <property type="taxonomic scope" value="Eukaryota"/>
</dbReference>
<dbReference type="GeneID" id="5977071"/>
<protein>
    <recommendedName>
        <fullName evidence="4">ATP-dependent DNA helicase</fullName>
    </recommendedName>
</protein>
<name>Q0UED4_PHANO</name>
<dbReference type="EMBL" id="CH445339">
    <property type="protein sequence ID" value="EAT83145.2"/>
    <property type="molecule type" value="Genomic_DNA"/>
</dbReference>
<accession>Q0UED4</accession>
<dbReference type="HOGENOM" id="CLU_410571_0_0_1"/>
<proteinExistence type="predicted"/>
<organism evidence="2 3">
    <name type="scientific">Phaeosphaeria nodorum (strain SN15 / ATCC MYA-4574 / FGSC 10173)</name>
    <name type="common">Glume blotch fungus</name>
    <name type="synonym">Parastagonospora nodorum</name>
    <dbReference type="NCBI Taxonomy" id="321614"/>
    <lineage>
        <taxon>Eukaryota</taxon>
        <taxon>Fungi</taxon>
        <taxon>Dikarya</taxon>
        <taxon>Ascomycota</taxon>
        <taxon>Pezizomycotina</taxon>
        <taxon>Dothideomycetes</taxon>
        <taxon>Pleosporomycetidae</taxon>
        <taxon>Pleosporales</taxon>
        <taxon>Pleosporineae</taxon>
        <taxon>Phaeosphaeriaceae</taxon>
        <taxon>Parastagonospora</taxon>
    </lineage>
</organism>
<dbReference type="InParanoid" id="Q0UED4"/>
<gene>
    <name evidence="2" type="ORF">SNOG_09880</name>
</gene>
<evidence type="ECO:0000313" key="2">
    <source>
        <dbReference type="EMBL" id="EAT83145.2"/>
    </source>
</evidence>
<feature type="compositionally biased region" description="Basic and acidic residues" evidence="1">
    <location>
        <begin position="26"/>
        <end position="71"/>
    </location>
</feature>